<comment type="cofactor">
    <cofactor evidence="1">
        <name>FAD</name>
        <dbReference type="ChEBI" id="CHEBI:57692"/>
    </cofactor>
</comment>
<dbReference type="PRINTS" id="PR00411">
    <property type="entry name" value="PNDRDTASEI"/>
</dbReference>
<dbReference type="OrthoDB" id="5956163at2759"/>
<evidence type="ECO:0000313" key="11">
    <source>
        <dbReference type="EMBL" id="EFC48027.1"/>
    </source>
</evidence>
<organism evidence="12">
    <name type="scientific">Naegleria gruberi</name>
    <name type="common">Amoeba</name>
    <dbReference type="NCBI Taxonomy" id="5762"/>
    <lineage>
        <taxon>Eukaryota</taxon>
        <taxon>Discoba</taxon>
        <taxon>Heterolobosea</taxon>
        <taxon>Tetramitia</taxon>
        <taxon>Eutetramitia</taxon>
        <taxon>Vahlkampfiidae</taxon>
        <taxon>Naegleria</taxon>
    </lineage>
</organism>
<evidence type="ECO:0000256" key="1">
    <source>
        <dbReference type="ARBA" id="ARBA00001974"/>
    </source>
</evidence>
<evidence type="ECO:0000256" key="4">
    <source>
        <dbReference type="ARBA" id="ARBA00022827"/>
    </source>
</evidence>
<comment type="similarity">
    <text evidence="2 8">Belongs to the class-I pyridine nucleotide-disulfide oxidoreductase family.</text>
</comment>
<dbReference type="GO" id="GO:0034599">
    <property type="term" value="P:cellular response to oxidative stress"/>
    <property type="evidence" value="ECO:0007669"/>
    <property type="project" value="TreeGrafter"/>
</dbReference>
<reference evidence="11 12" key="1">
    <citation type="journal article" date="2010" name="Cell">
        <title>The genome of Naegleria gruberi illuminates early eukaryotic versatility.</title>
        <authorList>
            <person name="Fritz-Laylin L.K."/>
            <person name="Prochnik S.E."/>
            <person name="Ginger M.L."/>
            <person name="Dacks J.B."/>
            <person name="Carpenter M.L."/>
            <person name="Field M.C."/>
            <person name="Kuo A."/>
            <person name="Paredez A."/>
            <person name="Chapman J."/>
            <person name="Pham J."/>
            <person name="Shu S."/>
            <person name="Neupane R."/>
            <person name="Cipriano M."/>
            <person name="Mancuso J."/>
            <person name="Tu H."/>
            <person name="Salamov A."/>
            <person name="Lindquist E."/>
            <person name="Shapiro H."/>
            <person name="Lucas S."/>
            <person name="Grigoriev I.V."/>
            <person name="Cande W.Z."/>
            <person name="Fulton C."/>
            <person name="Rokhsar D.S."/>
            <person name="Dawson S.C."/>
        </authorList>
    </citation>
    <scope>NUCLEOTIDE SEQUENCE [LARGE SCALE GENOMIC DNA]</scope>
    <source>
        <strain evidence="11 12">NEG-M</strain>
    </source>
</reference>
<evidence type="ECO:0000259" key="10">
    <source>
        <dbReference type="Pfam" id="PF07992"/>
    </source>
</evidence>
<dbReference type="GO" id="GO:0050660">
    <property type="term" value="F:flavin adenine dinucleotide binding"/>
    <property type="evidence" value="ECO:0007669"/>
    <property type="project" value="InterPro"/>
</dbReference>
<dbReference type="InterPro" id="IPR023753">
    <property type="entry name" value="FAD/NAD-binding_dom"/>
</dbReference>
<dbReference type="eggNOG" id="KOG4716">
    <property type="taxonomic scope" value="Eukaryota"/>
</dbReference>
<evidence type="ECO:0000313" key="12">
    <source>
        <dbReference type="Proteomes" id="UP000006671"/>
    </source>
</evidence>
<dbReference type="EMBL" id="GG738852">
    <property type="protein sequence ID" value="EFC48027.1"/>
    <property type="molecule type" value="Genomic_DNA"/>
</dbReference>
<evidence type="ECO:0000256" key="5">
    <source>
        <dbReference type="ARBA" id="ARBA00023002"/>
    </source>
</evidence>
<dbReference type="VEuPathDB" id="AmoebaDB:NAEGRDRAFT_44345"/>
<evidence type="ECO:0000256" key="3">
    <source>
        <dbReference type="ARBA" id="ARBA00022630"/>
    </source>
</evidence>
<evidence type="ECO:0000256" key="6">
    <source>
        <dbReference type="ARBA" id="ARBA00023157"/>
    </source>
</evidence>
<dbReference type="PROSITE" id="PS00076">
    <property type="entry name" value="PYRIDINE_REDOX_1"/>
    <property type="match status" value="1"/>
</dbReference>
<dbReference type="Proteomes" id="UP000006671">
    <property type="component" value="Unassembled WGS sequence"/>
</dbReference>
<dbReference type="InterPro" id="IPR046952">
    <property type="entry name" value="GSHR/TRXR-like"/>
</dbReference>
<keyword evidence="5 8" id="KW-0560">Oxidoreductase</keyword>
<dbReference type="Gene3D" id="3.50.50.60">
    <property type="entry name" value="FAD/NAD(P)-binding domain"/>
    <property type="match status" value="4"/>
</dbReference>
<feature type="domain" description="FAD/NAD(P)-binding" evidence="10">
    <location>
        <begin position="7"/>
        <end position="230"/>
    </location>
</feature>
<keyword evidence="7 8" id="KW-0676">Redox-active center</keyword>
<dbReference type="InterPro" id="IPR012999">
    <property type="entry name" value="Pyr_OxRdtase_I_AS"/>
</dbReference>
<dbReference type="InterPro" id="IPR016156">
    <property type="entry name" value="FAD/NAD-linked_Rdtase_dimer_sf"/>
</dbReference>
<dbReference type="KEGG" id="ngr:NAEGRDRAFT_44345"/>
<dbReference type="InterPro" id="IPR036188">
    <property type="entry name" value="FAD/NAD-bd_sf"/>
</dbReference>
<dbReference type="PANTHER" id="PTHR42737:SF2">
    <property type="entry name" value="GLUTATHIONE REDUCTASE"/>
    <property type="match status" value="1"/>
</dbReference>
<dbReference type="Pfam" id="PF02852">
    <property type="entry name" value="Pyr_redox_dim"/>
    <property type="match status" value="1"/>
</dbReference>
<gene>
    <name evidence="11" type="ORF">NAEGRDRAFT_44345</name>
</gene>
<evidence type="ECO:0000256" key="2">
    <source>
        <dbReference type="ARBA" id="ARBA00007532"/>
    </source>
</evidence>
<dbReference type="GeneID" id="8860572"/>
<accession>D2V520</accession>
<dbReference type="InterPro" id="IPR004099">
    <property type="entry name" value="Pyr_nucl-diS_OxRdtase_dimer"/>
</dbReference>
<dbReference type="PANTHER" id="PTHR42737">
    <property type="entry name" value="GLUTATHIONE REDUCTASE"/>
    <property type="match status" value="1"/>
</dbReference>
<evidence type="ECO:0000259" key="9">
    <source>
        <dbReference type="Pfam" id="PF02852"/>
    </source>
</evidence>
<dbReference type="PRINTS" id="PR00368">
    <property type="entry name" value="FADPNR"/>
</dbReference>
<evidence type="ECO:0000256" key="7">
    <source>
        <dbReference type="ARBA" id="ARBA00023284"/>
    </source>
</evidence>
<dbReference type="STRING" id="5762.D2V520"/>
<dbReference type="GO" id="GO:0045454">
    <property type="term" value="P:cell redox homeostasis"/>
    <property type="evidence" value="ECO:0007669"/>
    <property type="project" value="InterPro"/>
</dbReference>
<feature type="domain" description="Pyridine nucleotide-disulphide oxidoreductase dimerisation" evidence="9">
    <location>
        <begin position="345"/>
        <end position="454"/>
    </location>
</feature>
<dbReference type="SUPFAM" id="SSF51905">
    <property type="entry name" value="FAD/NAD(P)-binding domain"/>
    <property type="match status" value="1"/>
</dbReference>
<dbReference type="SUPFAM" id="SSF55424">
    <property type="entry name" value="FAD/NAD-linked reductases, dimerisation (C-terminal) domain"/>
    <property type="match status" value="1"/>
</dbReference>
<sequence>MSSQYMYDLIVVGGGSGGLKCSKLAADLGAKVALLDYVKPSSQGSTWKIGGTCVNVGCIPKKQMHFASEMGNKIREAINYGWKLPLGLGEAPEEDMFNNFPHNKRGEFFDWTTLVQGVLNTRSGSNFVYKGELRKRKIDFYEALGRLVDSHTVELVGRVERLTAKYILLAPGGRPNVPRDIPGAYEYAITSDDLFSLQQAPGKTLVVGGSYIALECAGFLSGLGFDVSVMIEKLENNQKRVTFLNATENKEYTQDFDTVMFATGRYADVQGLNLAAIGVQHTKEGKIIVNDEERTSVESIYAIGDVIENGHNYELTPVAIQQGKYLAYRLFKPEEINKKVDYDFVPTTVFTPTEYGLVGYSEEKAKKVFGENNLVIYKKKFNILEHKIAEIGEKGFVKLICVKNQNERVVGLHYLGPNAAEVTQGFALALKKGCTKEEFDDVIGIHPSNAEAFMYLELGVYEDKTCCG</sequence>
<keyword evidence="12" id="KW-1185">Reference proteome</keyword>
<dbReference type="Pfam" id="PF07992">
    <property type="entry name" value="Pyr_redox_2"/>
    <property type="match status" value="1"/>
</dbReference>
<dbReference type="GO" id="GO:0006749">
    <property type="term" value="P:glutathione metabolic process"/>
    <property type="evidence" value="ECO:0007669"/>
    <property type="project" value="TreeGrafter"/>
</dbReference>
<keyword evidence="3 8" id="KW-0285">Flavoprotein</keyword>
<dbReference type="FunCoup" id="D2V520">
    <property type="interactions" value="428"/>
</dbReference>
<dbReference type="RefSeq" id="XP_002680771.1">
    <property type="nucleotide sequence ID" value="XM_002680725.1"/>
</dbReference>
<dbReference type="Gene3D" id="3.30.390.30">
    <property type="match status" value="1"/>
</dbReference>
<name>D2V520_NAEGR</name>
<dbReference type="GO" id="GO:0005829">
    <property type="term" value="C:cytosol"/>
    <property type="evidence" value="ECO:0007669"/>
    <property type="project" value="TreeGrafter"/>
</dbReference>
<protein>
    <submittedName>
        <fullName evidence="11">Predicted protein</fullName>
    </submittedName>
</protein>
<dbReference type="AlphaFoldDB" id="D2V520"/>
<keyword evidence="4 8" id="KW-0274">FAD</keyword>
<dbReference type="OMA" id="GCQTTIV"/>
<dbReference type="GO" id="GO:0005739">
    <property type="term" value="C:mitochondrion"/>
    <property type="evidence" value="ECO:0007669"/>
    <property type="project" value="TreeGrafter"/>
</dbReference>
<dbReference type="GO" id="GO:0004362">
    <property type="term" value="F:glutathione-disulfide reductase (NADPH) activity"/>
    <property type="evidence" value="ECO:0007669"/>
    <property type="project" value="TreeGrafter"/>
</dbReference>
<dbReference type="InParanoid" id="D2V520"/>
<proteinExistence type="inferred from homology"/>
<keyword evidence="6" id="KW-1015">Disulfide bond</keyword>
<evidence type="ECO:0000256" key="8">
    <source>
        <dbReference type="RuleBase" id="RU003691"/>
    </source>
</evidence>